<keyword evidence="6" id="KW-1185">Reference proteome</keyword>
<dbReference type="OrthoDB" id="9806575at2"/>
<dbReference type="EMBL" id="FONT01000001">
    <property type="protein sequence ID" value="SFE28048.1"/>
    <property type="molecule type" value="Genomic_DNA"/>
</dbReference>
<sequence>MIGVLVLIGALLSLISAIGVIRLPDVYTRLHASTKAATLGVMCILLALFLFFGLVDGYVSARILLAILFVFATAPVGGHLISRAAHNTGVSLWESSTQDDLRKKKTKKDLS</sequence>
<keyword evidence="4" id="KW-0812">Transmembrane</keyword>
<dbReference type="Proteomes" id="UP000199516">
    <property type="component" value="Unassembled WGS sequence"/>
</dbReference>
<gene>
    <name evidence="5" type="ORF">SAMN05192532_101100</name>
</gene>
<evidence type="ECO:0000313" key="6">
    <source>
        <dbReference type="Proteomes" id="UP000199516"/>
    </source>
</evidence>
<comment type="subcellular location">
    <subcellularLocation>
        <location evidence="1">Membrane</location>
        <topology evidence="1">Multi-pass membrane protein</topology>
    </subcellularLocation>
</comment>
<dbReference type="STRING" id="930128.SAMN05192532_101100"/>
<dbReference type="NCBIfam" id="TIGR01300">
    <property type="entry name" value="CPA3_mnhG_phaG"/>
    <property type="match status" value="1"/>
</dbReference>
<keyword evidence="3" id="KW-0813">Transport</keyword>
<keyword evidence="4" id="KW-1133">Transmembrane helix</keyword>
<dbReference type="RefSeq" id="WP_091656060.1">
    <property type="nucleotide sequence ID" value="NZ_FONT01000001.1"/>
</dbReference>
<dbReference type="Pfam" id="PF03334">
    <property type="entry name" value="PhaG_MnhG_YufB"/>
    <property type="match status" value="1"/>
</dbReference>
<feature type="transmembrane region" description="Helical" evidence="4">
    <location>
        <begin position="6"/>
        <end position="24"/>
    </location>
</feature>
<comment type="similarity">
    <text evidence="2">Belongs to the CPA3 antiporters (TC 2.A.63) subunit G family.</text>
</comment>
<dbReference type="AlphaFoldDB" id="A0A1I1Z9R7"/>
<evidence type="ECO:0000256" key="1">
    <source>
        <dbReference type="ARBA" id="ARBA00004141"/>
    </source>
</evidence>
<dbReference type="InterPro" id="IPR005133">
    <property type="entry name" value="PhaG_MnhG_YufB"/>
</dbReference>
<feature type="transmembrane region" description="Helical" evidence="4">
    <location>
        <begin position="36"/>
        <end position="55"/>
    </location>
</feature>
<evidence type="ECO:0000256" key="4">
    <source>
        <dbReference type="SAM" id="Phobius"/>
    </source>
</evidence>
<keyword evidence="4" id="KW-0472">Membrane</keyword>
<feature type="transmembrane region" description="Helical" evidence="4">
    <location>
        <begin position="61"/>
        <end position="81"/>
    </location>
</feature>
<organism evidence="5 6">
    <name type="scientific">Alteribacillus iranensis</name>
    <dbReference type="NCBI Taxonomy" id="930128"/>
    <lineage>
        <taxon>Bacteria</taxon>
        <taxon>Bacillati</taxon>
        <taxon>Bacillota</taxon>
        <taxon>Bacilli</taxon>
        <taxon>Bacillales</taxon>
        <taxon>Bacillaceae</taxon>
        <taxon>Alteribacillus</taxon>
    </lineage>
</organism>
<keyword evidence="3" id="KW-0050">Antiport</keyword>
<proteinExistence type="inferred from homology"/>
<protein>
    <submittedName>
        <fullName evidence="5">Multisubunit sodium/proton antiporter, MrpG subunit</fullName>
    </submittedName>
</protein>
<evidence type="ECO:0000313" key="5">
    <source>
        <dbReference type="EMBL" id="SFE28048.1"/>
    </source>
</evidence>
<accession>A0A1I1Z9R7</accession>
<dbReference type="GO" id="GO:0016020">
    <property type="term" value="C:membrane"/>
    <property type="evidence" value="ECO:0007669"/>
    <property type="project" value="UniProtKB-SubCell"/>
</dbReference>
<evidence type="ECO:0000256" key="3">
    <source>
        <dbReference type="ARBA" id="ARBA00022449"/>
    </source>
</evidence>
<dbReference type="PANTHER" id="PTHR34703:SF1">
    <property type="entry name" value="ANTIPORTER SUBUNIT MNHG2-RELATED"/>
    <property type="match status" value="1"/>
</dbReference>
<dbReference type="PANTHER" id="PTHR34703">
    <property type="entry name" value="ANTIPORTER SUBUNIT MNHG2-RELATED"/>
    <property type="match status" value="1"/>
</dbReference>
<reference evidence="5 6" key="1">
    <citation type="submission" date="2016-10" db="EMBL/GenBank/DDBJ databases">
        <authorList>
            <person name="de Groot N.N."/>
        </authorList>
    </citation>
    <scope>NUCLEOTIDE SEQUENCE [LARGE SCALE GENOMIC DNA]</scope>
    <source>
        <strain evidence="5 6">DSM 23995</strain>
    </source>
</reference>
<dbReference type="NCBIfam" id="NF009314">
    <property type="entry name" value="PRK12674.1-2"/>
    <property type="match status" value="1"/>
</dbReference>
<name>A0A1I1Z9R7_9BACI</name>
<evidence type="ECO:0000256" key="2">
    <source>
        <dbReference type="ARBA" id="ARBA00008404"/>
    </source>
</evidence>
<dbReference type="GO" id="GO:0015385">
    <property type="term" value="F:sodium:proton antiporter activity"/>
    <property type="evidence" value="ECO:0007669"/>
    <property type="project" value="TreeGrafter"/>
</dbReference>